<reference evidence="2 3" key="1">
    <citation type="submission" date="2016-11" db="EMBL/GenBank/DDBJ databases">
        <authorList>
            <person name="Jaros S."/>
            <person name="Januszkiewicz K."/>
            <person name="Wedrychowicz H."/>
        </authorList>
    </citation>
    <scope>NUCLEOTIDE SEQUENCE [LARGE SCALE GENOMIC DNA]</scope>
    <source>
        <strain evidence="2 3">DSM 9297</strain>
    </source>
</reference>
<feature type="transmembrane region" description="Helical" evidence="1">
    <location>
        <begin position="81"/>
        <end position="101"/>
    </location>
</feature>
<keyword evidence="1" id="KW-0812">Transmembrane</keyword>
<keyword evidence="1" id="KW-0472">Membrane</keyword>
<feature type="transmembrane region" description="Helical" evidence="1">
    <location>
        <begin position="20"/>
        <end position="40"/>
    </location>
</feature>
<name>A0A1M5KV11_9EURY</name>
<dbReference type="RefSeq" id="WP_073306916.1">
    <property type="nucleotide sequence ID" value="NZ_FQWV01000001.1"/>
</dbReference>
<evidence type="ECO:0000256" key="1">
    <source>
        <dbReference type="SAM" id="Phobius"/>
    </source>
</evidence>
<protein>
    <submittedName>
        <fullName evidence="2">Uncharacterized protein</fullName>
    </submittedName>
</protein>
<dbReference type="AlphaFoldDB" id="A0A1M5KV11"/>
<feature type="transmembrane region" description="Helical" evidence="1">
    <location>
        <begin position="113"/>
        <end position="129"/>
    </location>
</feature>
<keyword evidence="3" id="KW-1185">Reference proteome</keyword>
<sequence length="143" mass="14399">MTPDGPSSRLARNLAAESEAYGFSLATWGSGAVVVHAVGVPGVVGASAFVGGAVAGFALLAAVAFEGLFVETERGDRSLAIVSTVHVLATTGTVLVVHAVVTVVDGRLPEPPALFAAGVAVTVSYNLLLTTEDLLGRVAAERE</sequence>
<organism evidence="2 3">
    <name type="scientific">Halobaculum gomorrense</name>
    <dbReference type="NCBI Taxonomy" id="43928"/>
    <lineage>
        <taxon>Archaea</taxon>
        <taxon>Methanobacteriati</taxon>
        <taxon>Methanobacteriota</taxon>
        <taxon>Stenosarchaea group</taxon>
        <taxon>Halobacteria</taxon>
        <taxon>Halobacteriales</taxon>
        <taxon>Haloferacaceae</taxon>
        <taxon>Halobaculum</taxon>
    </lineage>
</organism>
<dbReference type="Proteomes" id="UP000184357">
    <property type="component" value="Unassembled WGS sequence"/>
</dbReference>
<feature type="transmembrane region" description="Helical" evidence="1">
    <location>
        <begin position="46"/>
        <end position="69"/>
    </location>
</feature>
<dbReference type="STRING" id="43928.SAMN05443636_0635"/>
<evidence type="ECO:0000313" key="3">
    <source>
        <dbReference type="Proteomes" id="UP000184357"/>
    </source>
</evidence>
<dbReference type="EMBL" id="FQWV01000001">
    <property type="protein sequence ID" value="SHG56003.1"/>
    <property type="molecule type" value="Genomic_DNA"/>
</dbReference>
<gene>
    <name evidence="2" type="ORF">SAMN05443636_0635</name>
</gene>
<keyword evidence="1" id="KW-1133">Transmembrane helix</keyword>
<evidence type="ECO:0000313" key="2">
    <source>
        <dbReference type="EMBL" id="SHG56003.1"/>
    </source>
</evidence>
<accession>A0A1M5KV11</accession>
<dbReference type="OrthoDB" id="214113at2157"/>
<proteinExistence type="predicted"/>